<dbReference type="RefSeq" id="WP_385942529.1">
    <property type="nucleotide sequence ID" value="NZ_JBHSOZ010000009.1"/>
</dbReference>
<dbReference type="InterPro" id="IPR036873">
    <property type="entry name" value="Rhodanese-like_dom_sf"/>
</dbReference>
<accession>A0ABW0YRL0</accession>
<gene>
    <name evidence="2" type="ORF">ACFPU1_14760</name>
</gene>
<evidence type="ECO:0000313" key="2">
    <source>
        <dbReference type="EMBL" id="MFC5714020.1"/>
    </source>
</evidence>
<feature type="domain" description="Rhodanese" evidence="1">
    <location>
        <begin position="23"/>
        <end position="107"/>
    </location>
</feature>
<keyword evidence="3" id="KW-1185">Reference proteome</keyword>
<dbReference type="InterPro" id="IPR001763">
    <property type="entry name" value="Rhodanese-like_dom"/>
</dbReference>
<protein>
    <submittedName>
        <fullName evidence="2">Rhodanese-like domain-containing protein</fullName>
    </submittedName>
</protein>
<dbReference type="InterPro" id="IPR050229">
    <property type="entry name" value="GlpE_sulfurtransferase"/>
</dbReference>
<dbReference type="Pfam" id="PF00581">
    <property type="entry name" value="Rhodanese"/>
    <property type="match status" value="1"/>
</dbReference>
<comment type="caution">
    <text evidence="2">The sequence shown here is derived from an EMBL/GenBank/DDBJ whole genome shotgun (WGS) entry which is preliminary data.</text>
</comment>
<dbReference type="PANTHER" id="PTHR43031:SF17">
    <property type="entry name" value="SULFURTRANSFERASE YTWF-RELATED"/>
    <property type="match status" value="1"/>
</dbReference>
<dbReference type="CDD" id="cd00158">
    <property type="entry name" value="RHOD"/>
    <property type="match status" value="1"/>
</dbReference>
<dbReference type="Gene3D" id="3.40.250.10">
    <property type="entry name" value="Rhodanese-like domain"/>
    <property type="match status" value="1"/>
</dbReference>
<reference evidence="3" key="1">
    <citation type="journal article" date="2019" name="Int. J. Syst. Evol. Microbiol.">
        <title>The Global Catalogue of Microorganisms (GCM) 10K type strain sequencing project: providing services to taxonomists for standard genome sequencing and annotation.</title>
        <authorList>
            <consortium name="The Broad Institute Genomics Platform"/>
            <consortium name="The Broad Institute Genome Sequencing Center for Infectious Disease"/>
            <person name="Wu L."/>
            <person name="Ma J."/>
        </authorList>
    </citation>
    <scope>NUCLEOTIDE SEQUENCE [LARGE SCALE GENOMIC DNA]</scope>
    <source>
        <strain evidence="3">CECT 7184</strain>
    </source>
</reference>
<evidence type="ECO:0000259" key="1">
    <source>
        <dbReference type="PROSITE" id="PS50206"/>
    </source>
</evidence>
<dbReference type="Proteomes" id="UP001596142">
    <property type="component" value="Unassembled WGS sequence"/>
</dbReference>
<sequence>MSKEMDGIKQLSYEELKEIYEKSDQDKILVDVREIDEYIAGHIPRIPLIPMSEIAEKAGDFDKSKEHIFICRSGRRSQQVALFFQSQGITSYNFSGGMLTWEGPQETGEENIVTEVKDIYK</sequence>
<dbReference type="SMART" id="SM00450">
    <property type="entry name" value="RHOD"/>
    <property type="match status" value="1"/>
</dbReference>
<evidence type="ECO:0000313" key="3">
    <source>
        <dbReference type="Proteomes" id="UP001596142"/>
    </source>
</evidence>
<dbReference type="PROSITE" id="PS50206">
    <property type="entry name" value="RHODANESE_3"/>
    <property type="match status" value="1"/>
</dbReference>
<organism evidence="2 3">
    <name type="scientific">Thalassorhabdus alkalitolerans</name>
    <dbReference type="NCBI Taxonomy" id="2282697"/>
    <lineage>
        <taxon>Bacteria</taxon>
        <taxon>Bacillati</taxon>
        <taxon>Bacillota</taxon>
        <taxon>Bacilli</taxon>
        <taxon>Bacillales</taxon>
        <taxon>Bacillaceae</taxon>
        <taxon>Thalassorhabdus</taxon>
    </lineage>
</organism>
<proteinExistence type="predicted"/>
<dbReference type="SUPFAM" id="SSF52821">
    <property type="entry name" value="Rhodanese/Cell cycle control phosphatase"/>
    <property type="match status" value="1"/>
</dbReference>
<dbReference type="PANTHER" id="PTHR43031">
    <property type="entry name" value="FAD-DEPENDENT OXIDOREDUCTASE"/>
    <property type="match status" value="1"/>
</dbReference>
<name>A0ABW0YRL0_9BACI</name>
<dbReference type="EMBL" id="JBHSOZ010000009">
    <property type="protein sequence ID" value="MFC5714020.1"/>
    <property type="molecule type" value="Genomic_DNA"/>
</dbReference>